<feature type="domain" description="Rhamnogalacturonase A/B/Epimerase-like pectate lyase" evidence="3">
    <location>
        <begin position="74"/>
        <end position="156"/>
    </location>
</feature>
<dbReference type="Proteomes" id="UP001589619">
    <property type="component" value="Unassembled WGS sequence"/>
</dbReference>
<dbReference type="InterPro" id="IPR011050">
    <property type="entry name" value="Pectin_lyase_fold/virulence"/>
</dbReference>
<feature type="compositionally biased region" description="Basic and acidic residues" evidence="1">
    <location>
        <begin position="11"/>
        <end position="21"/>
    </location>
</feature>
<keyword evidence="2" id="KW-1133">Transmembrane helix</keyword>
<feature type="transmembrane region" description="Helical" evidence="2">
    <location>
        <begin position="29"/>
        <end position="49"/>
    </location>
</feature>
<feature type="region of interest" description="Disordered" evidence="1">
    <location>
        <begin position="1"/>
        <end position="21"/>
    </location>
</feature>
<name>A0ABV5W2X7_9BACL</name>
<evidence type="ECO:0000256" key="2">
    <source>
        <dbReference type="SAM" id="Phobius"/>
    </source>
</evidence>
<dbReference type="GO" id="GO:0016787">
    <property type="term" value="F:hydrolase activity"/>
    <property type="evidence" value="ECO:0007669"/>
    <property type="project" value="UniProtKB-KW"/>
</dbReference>
<sequence>MINRNQQQDNDQSRLQEEHRVQSTDRRKLLVAIGATAGLAMASSSLWIGDTMAASVTSNVYGPNDTVPCCMEDWYNVRQYGAKGDGSTDDGSALYNLINLTVAGQAAALYFPPGNYRLASSFVFPDHIGLFFSAGASLVLDASVEVTINGMFDAPPRAVFQGSGNVKGKAFGKTLIPQWWGALGNAVADDTSAIQAALDAASANRGSVYLPNGDYKTTSPLVIHWTPSPQTGKVARPAISSIRGEGKNTNIIGTIQTPGRAILELLGSSNSYAVDIAISDITLRMKNGSPEAFCLRVGDCKEFFEARRILCKGANGLALRISSSGSYAQMSTRFVQCSFRSNYNSEWFANDALAEVYAVKPESSGAKWDNVRFESCLFNGLVETRAHIADFVSCQFAVNPSRPVTSREFNANVSVRIGNASFQHCYFEDHDAAVLIKPTLADVDKVLIADCHFSGVSNFQSASCRYGVQIESGTKKLGVVELERCRFGDNSYTIASIRNAGNAKSVHVDKCINLQSPDVPIRIVHTVGNFSISSADAPQSVRKETLRFAASANVPSSGLAMRLDDLQATRFYQLERDCWISRIKVIADGQIVSGSLGIKLQRNGLTEATFIYPDQFTVKSADGTEQGYLLNPLSAGVFLPNDAIGVDIQTDSLSPVPLSIQIMLELAY</sequence>
<protein>
    <submittedName>
        <fullName evidence="4">Glycosyl hydrolase family 28-related protein</fullName>
    </submittedName>
</protein>
<evidence type="ECO:0000313" key="5">
    <source>
        <dbReference type="Proteomes" id="UP001589619"/>
    </source>
</evidence>
<proteinExistence type="predicted"/>
<keyword evidence="4" id="KW-0378">Hydrolase</keyword>
<evidence type="ECO:0000313" key="4">
    <source>
        <dbReference type="EMBL" id="MFB9754932.1"/>
    </source>
</evidence>
<dbReference type="EMBL" id="JBHMAG010000017">
    <property type="protein sequence ID" value="MFB9754932.1"/>
    <property type="molecule type" value="Genomic_DNA"/>
</dbReference>
<dbReference type="InterPro" id="IPR012334">
    <property type="entry name" value="Pectin_lyas_fold"/>
</dbReference>
<dbReference type="Pfam" id="PF12708">
    <property type="entry name" value="Pect-lyase_RHGA_epim"/>
    <property type="match status" value="2"/>
</dbReference>
<dbReference type="Gene3D" id="2.160.20.10">
    <property type="entry name" value="Single-stranded right-handed beta-helix, Pectin lyase-like"/>
    <property type="match status" value="2"/>
</dbReference>
<feature type="domain" description="Rhamnogalacturonase A/B/Epimerase-like pectate lyase" evidence="3">
    <location>
        <begin position="181"/>
        <end position="223"/>
    </location>
</feature>
<evidence type="ECO:0000256" key="1">
    <source>
        <dbReference type="SAM" id="MobiDB-lite"/>
    </source>
</evidence>
<dbReference type="SUPFAM" id="SSF51126">
    <property type="entry name" value="Pectin lyase-like"/>
    <property type="match status" value="2"/>
</dbReference>
<comment type="caution">
    <text evidence="4">The sequence shown here is derived from an EMBL/GenBank/DDBJ whole genome shotgun (WGS) entry which is preliminary data.</text>
</comment>
<keyword evidence="2" id="KW-0472">Membrane</keyword>
<accession>A0ABV5W2X7</accession>
<dbReference type="InterPro" id="IPR024535">
    <property type="entry name" value="RHGA/B-epi-like_pectate_lyase"/>
</dbReference>
<gene>
    <name evidence="4" type="ORF">ACFFNY_25445</name>
</gene>
<feature type="compositionally biased region" description="Low complexity" evidence="1">
    <location>
        <begin position="1"/>
        <end position="10"/>
    </location>
</feature>
<dbReference type="RefSeq" id="WP_344909125.1">
    <property type="nucleotide sequence ID" value="NZ_BAAAYO010000007.1"/>
</dbReference>
<keyword evidence="5" id="KW-1185">Reference proteome</keyword>
<evidence type="ECO:0000259" key="3">
    <source>
        <dbReference type="Pfam" id="PF12708"/>
    </source>
</evidence>
<organism evidence="4 5">
    <name type="scientific">Paenibacillus hodogayensis</name>
    <dbReference type="NCBI Taxonomy" id="279208"/>
    <lineage>
        <taxon>Bacteria</taxon>
        <taxon>Bacillati</taxon>
        <taxon>Bacillota</taxon>
        <taxon>Bacilli</taxon>
        <taxon>Bacillales</taxon>
        <taxon>Paenibacillaceae</taxon>
        <taxon>Paenibacillus</taxon>
    </lineage>
</organism>
<keyword evidence="2" id="KW-0812">Transmembrane</keyword>
<reference evidence="4 5" key="1">
    <citation type="submission" date="2024-09" db="EMBL/GenBank/DDBJ databases">
        <authorList>
            <person name="Sun Q."/>
            <person name="Mori K."/>
        </authorList>
    </citation>
    <scope>NUCLEOTIDE SEQUENCE [LARGE SCALE GENOMIC DNA]</scope>
    <source>
        <strain evidence="4 5">JCM 12520</strain>
    </source>
</reference>